<evidence type="ECO:0000259" key="2">
    <source>
        <dbReference type="Pfam" id="PF10277"/>
    </source>
</evidence>
<reference evidence="7" key="1">
    <citation type="journal article" date="2018" name="Nat. Microbiol.">
        <title>Leveraging single-cell genomics to expand the fungal tree of life.</title>
        <authorList>
            <person name="Ahrendt S.R."/>
            <person name="Quandt C.A."/>
            <person name="Ciobanu D."/>
            <person name="Clum A."/>
            <person name="Salamov A."/>
            <person name="Andreopoulos B."/>
            <person name="Cheng J.F."/>
            <person name="Woyke T."/>
            <person name="Pelin A."/>
            <person name="Henrissat B."/>
            <person name="Reynolds N.K."/>
            <person name="Benny G.L."/>
            <person name="Smith M.E."/>
            <person name="James T.Y."/>
            <person name="Grigoriev I.V."/>
        </authorList>
    </citation>
    <scope>NUCLEOTIDE SEQUENCE [LARGE SCALE GENOMIC DNA]</scope>
    <source>
        <strain evidence="7">Baker2002</strain>
    </source>
</reference>
<keyword evidence="7" id="KW-1185">Reference proteome</keyword>
<dbReference type="Pfam" id="PF23226">
    <property type="entry name" value="Exo_endo_phos_PGAP2IP"/>
    <property type="match status" value="1"/>
</dbReference>
<dbReference type="Pfam" id="PF23022">
    <property type="entry name" value="6TM_1st_PGAP2IP"/>
    <property type="match status" value="1"/>
</dbReference>
<gene>
    <name evidence="6" type="ORF">METBISCDRAFT_13684</name>
</gene>
<dbReference type="InterPro" id="IPR036691">
    <property type="entry name" value="Endo/exonu/phosph_ase_sf"/>
</dbReference>
<dbReference type="InterPro" id="IPR051916">
    <property type="entry name" value="GPI-anchor_lipid_remodeler"/>
</dbReference>
<dbReference type="InterPro" id="IPR053911">
    <property type="entry name" value="PGAP2IP_TM_2nd"/>
</dbReference>
<feature type="transmembrane region" description="Helical" evidence="1">
    <location>
        <begin position="166"/>
        <end position="184"/>
    </location>
</feature>
<feature type="transmembrane region" description="Helical" evidence="1">
    <location>
        <begin position="575"/>
        <end position="599"/>
    </location>
</feature>
<sequence>MPPVASPAVTLNAKYVAYVHTLLAYAAFFSALVVSCSLHYHKIVKNSSFGYPDEWFPSVSAAIGDCYPERSIFQLLIACTSGPRFLLVFINFLVLYSATSAVSSYVFLVVGILRTITCGGWVYITSNDDHDWHDIFMISYIILTLPWTVLGCVLSPSHSTVRRGRVWIASMFFATLVPLVYFFIQHKVHVVAGAYSRYAYCEWALILLDIAFDAWSAYDFLAVQIVFLAPGIVFSVEPQQQSVPVEKSNKRAAVATDDVDFGPVAFLVNIVNAHFLWTVFTSLLLCVWYFPLWYMGVSGYEVTVAVIFVAPLVASVPPFSWLFVAFPQVSRLLAVVFGVGAYKFPDPKNKLMSVTAGVGFATAALVSEYRALSGSVKRLTSFWTSLVLGLFSTSVSKYANFSNNPAWAIMNSDNGGLNVYFLVVGAVAALLTPSPRNSLAPKPGSTATPARPGGSFMLAAVGLGAYFNLLKTFMSDSSTLVFWNWEGYPIRGPTAASGGLLHFSAFAAGIVASLKASPTSLSSLLYAQLAIVSTYLLGTQTNWSGFAGGLGLTFYLGSIGSCVAHATVGYNVPALFFLAFLVSVVLYLASVWTVAYAFVPGGPYLREKSDVVLYASVAMLLGGVANYQARRLVPQFFRFAESSAALLRHTKRVLTVLVAFSAAAAWYRTPRAPFAPFNEKSQSFTAGVWCVHFGLDNDMWSSETRMLNLLRNAQVDVVGLLETDTERLIGGNRDFTQKIAHDLGMYVDYGPGPNKHTWGVALLSKFPILNSTHHLTPSPVGELAPAIHATLDIYGELVDVVVFHSGQEEDVEDRRLQSLAVQRILGSSLRPLVLLSYLVTQPLQGNYNTYVSRESNVYDIDSTDWDRWCEYILFRGLKKVAYARISRSSVTDTELQVAKFKHLTDEQRGYSDDFLYGNHYVAESAVPADLRMPALLRGDGVQGHFYHVFDEPRYFAELPADVGAGDKCRGDLGEERVKRWTIE</sequence>
<evidence type="ECO:0000259" key="3">
    <source>
        <dbReference type="Pfam" id="PF23021"/>
    </source>
</evidence>
<feature type="transmembrane region" description="Helical" evidence="1">
    <location>
        <begin position="15"/>
        <end position="38"/>
    </location>
</feature>
<dbReference type="InterPro" id="IPR053912">
    <property type="entry name" value="PGAP2IP_TM_1nd"/>
</dbReference>
<evidence type="ECO:0000259" key="4">
    <source>
        <dbReference type="Pfam" id="PF23022"/>
    </source>
</evidence>
<dbReference type="AlphaFoldDB" id="A0A4V1J3C9"/>
<feature type="transmembrane region" description="Helical" evidence="1">
    <location>
        <begin position="302"/>
        <end position="324"/>
    </location>
</feature>
<keyword evidence="1" id="KW-0472">Membrane</keyword>
<dbReference type="PANTHER" id="PTHR14859:SF1">
    <property type="entry name" value="PGAP2-INTERACTING PROTEIN"/>
    <property type="match status" value="1"/>
</dbReference>
<dbReference type="PANTHER" id="PTHR14859">
    <property type="entry name" value="CALCOFLUOR WHITE HYPERSENSITIVE PROTEIN PRECURSOR"/>
    <property type="match status" value="1"/>
</dbReference>
<dbReference type="EMBL" id="ML004439">
    <property type="protein sequence ID" value="RKP31619.1"/>
    <property type="molecule type" value="Genomic_DNA"/>
</dbReference>
<keyword evidence="1" id="KW-1133">Transmembrane helix</keyword>
<name>A0A4V1J3C9_9ASCO</name>
<feature type="domain" description="PGAP2IP C-terminal nuclease-like" evidence="5">
    <location>
        <begin position="682"/>
        <end position="924"/>
    </location>
</feature>
<evidence type="ECO:0000313" key="7">
    <source>
        <dbReference type="Proteomes" id="UP000268321"/>
    </source>
</evidence>
<dbReference type="Gene3D" id="3.60.10.10">
    <property type="entry name" value="Endonuclease/exonuclease/phosphatase"/>
    <property type="match status" value="1"/>
</dbReference>
<keyword evidence="1" id="KW-0812">Transmembrane</keyword>
<dbReference type="InterPro" id="IPR057315">
    <property type="entry name" value="Exo_endo_phos_PGAP2IP_C"/>
</dbReference>
<proteinExistence type="predicted"/>
<dbReference type="GO" id="GO:0005783">
    <property type="term" value="C:endoplasmic reticulum"/>
    <property type="evidence" value="ECO:0007669"/>
    <property type="project" value="TreeGrafter"/>
</dbReference>
<dbReference type="FunFam" id="3.60.10.10:FF:000031">
    <property type="entry name" value="Calcofluor white hypersensitive protein"/>
    <property type="match status" value="1"/>
</dbReference>
<dbReference type="Pfam" id="PF10277">
    <property type="entry name" value="Frag1"/>
    <property type="match status" value="1"/>
</dbReference>
<dbReference type="GO" id="GO:0006506">
    <property type="term" value="P:GPI anchor biosynthetic process"/>
    <property type="evidence" value="ECO:0007669"/>
    <property type="project" value="TreeGrafter"/>
</dbReference>
<feature type="domain" description="PGAP2IP second transmembrane" evidence="3">
    <location>
        <begin position="454"/>
        <end position="630"/>
    </location>
</feature>
<feature type="transmembrane region" description="Helical" evidence="1">
    <location>
        <begin position="611"/>
        <end position="629"/>
    </location>
</feature>
<feature type="transmembrane region" description="Helical" evidence="1">
    <location>
        <begin position="135"/>
        <end position="154"/>
    </location>
</feature>
<evidence type="ECO:0000256" key="1">
    <source>
        <dbReference type="SAM" id="Phobius"/>
    </source>
</evidence>
<feature type="transmembrane region" description="Helical" evidence="1">
    <location>
        <begin position="85"/>
        <end position="115"/>
    </location>
</feature>
<dbReference type="SUPFAM" id="SSF56219">
    <property type="entry name" value="DNase I-like"/>
    <property type="match status" value="1"/>
</dbReference>
<feature type="transmembrane region" description="Helical" evidence="1">
    <location>
        <begin position="266"/>
        <end position="290"/>
    </location>
</feature>
<feature type="transmembrane region" description="Helical" evidence="1">
    <location>
        <begin position="494"/>
        <end position="514"/>
    </location>
</feature>
<feature type="transmembrane region" description="Helical" evidence="1">
    <location>
        <begin position="521"/>
        <end position="537"/>
    </location>
</feature>
<protein>
    <recommendedName>
        <fullName evidence="8">Calcofluor white hypersensitive protein</fullName>
    </recommendedName>
</protein>
<feature type="transmembrane region" description="Helical" evidence="1">
    <location>
        <begin position="456"/>
        <end position="474"/>
    </location>
</feature>
<dbReference type="Pfam" id="PF23021">
    <property type="entry name" value="6TM_2nd_PGAP2IP"/>
    <property type="match status" value="1"/>
</dbReference>
<feature type="transmembrane region" description="Helical" evidence="1">
    <location>
        <begin position="543"/>
        <end position="563"/>
    </location>
</feature>
<feature type="domain" description="CWH43-like N-terminal" evidence="2">
    <location>
        <begin position="13"/>
        <end position="221"/>
    </location>
</feature>
<dbReference type="InterPro" id="IPR019402">
    <property type="entry name" value="CWH43_N"/>
</dbReference>
<evidence type="ECO:0008006" key="8">
    <source>
        <dbReference type="Google" id="ProtNLM"/>
    </source>
</evidence>
<organism evidence="6 7">
    <name type="scientific">Metschnikowia bicuspidata</name>
    <dbReference type="NCBI Taxonomy" id="27322"/>
    <lineage>
        <taxon>Eukaryota</taxon>
        <taxon>Fungi</taxon>
        <taxon>Dikarya</taxon>
        <taxon>Ascomycota</taxon>
        <taxon>Saccharomycotina</taxon>
        <taxon>Pichiomycetes</taxon>
        <taxon>Metschnikowiaceae</taxon>
        <taxon>Metschnikowia</taxon>
    </lineage>
</organism>
<dbReference type="GO" id="GO:0031505">
    <property type="term" value="P:fungal-type cell wall organization"/>
    <property type="evidence" value="ECO:0007669"/>
    <property type="project" value="TreeGrafter"/>
</dbReference>
<feature type="transmembrane region" description="Helical" evidence="1">
    <location>
        <begin position="381"/>
        <end position="399"/>
    </location>
</feature>
<evidence type="ECO:0000259" key="5">
    <source>
        <dbReference type="Pfam" id="PF23226"/>
    </source>
</evidence>
<dbReference type="GO" id="GO:0016020">
    <property type="term" value="C:membrane"/>
    <property type="evidence" value="ECO:0007669"/>
    <property type="project" value="GOC"/>
</dbReference>
<feature type="domain" description="PGAP2IP first transmembrane" evidence="4">
    <location>
        <begin position="276"/>
        <end position="430"/>
    </location>
</feature>
<feature type="transmembrane region" description="Helical" evidence="1">
    <location>
        <begin position="419"/>
        <end position="435"/>
    </location>
</feature>
<dbReference type="OrthoDB" id="68581at2759"/>
<evidence type="ECO:0000313" key="6">
    <source>
        <dbReference type="EMBL" id="RKP31619.1"/>
    </source>
</evidence>
<accession>A0A4V1J3C9</accession>
<dbReference type="Proteomes" id="UP000268321">
    <property type="component" value="Unassembled WGS sequence"/>
</dbReference>